<organism evidence="1 2">
    <name type="scientific">Lentinus brumalis</name>
    <dbReference type="NCBI Taxonomy" id="2498619"/>
    <lineage>
        <taxon>Eukaryota</taxon>
        <taxon>Fungi</taxon>
        <taxon>Dikarya</taxon>
        <taxon>Basidiomycota</taxon>
        <taxon>Agaricomycotina</taxon>
        <taxon>Agaricomycetes</taxon>
        <taxon>Polyporales</taxon>
        <taxon>Polyporaceae</taxon>
        <taxon>Lentinus</taxon>
    </lineage>
</organism>
<name>A0A371CYE0_9APHY</name>
<reference evidence="1 2" key="1">
    <citation type="journal article" date="2018" name="Biotechnol. Biofuels">
        <title>Integrative visual omics of the white-rot fungus Polyporus brumalis exposes the biotechnological potential of its oxidative enzymes for delignifying raw plant biomass.</title>
        <authorList>
            <person name="Miyauchi S."/>
            <person name="Rancon A."/>
            <person name="Drula E."/>
            <person name="Hage H."/>
            <person name="Chaduli D."/>
            <person name="Favel A."/>
            <person name="Grisel S."/>
            <person name="Henrissat B."/>
            <person name="Herpoel-Gimbert I."/>
            <person name="Ruiz-Duenas F.J."/>
            <person name="Chevret D."/>
            <person name="Hainaut M."/>
            <person name="Lin J."/>
            <person name="Wang M."/>
            <person name="Pangilinan J."/>
            <person name="Lipzen A."/>
            <person name="Lesage-Meessen L."/>
            <person name="Navarro D."/>
            <person name="Riley R."/>
            <person name="Grigoriev I.V."/>
            <person name="Zhou S."/>
            <person name="Raouche S."/>
            <person name="Rosso M.N."/>
        </authorList>
    </citation>
    <scope>NUCLEOTIDE SEQUENCE [LARGE SCALE GENOMIC DNA]</scope>
    <source>
        <strain evidence="1 2">BRFM 1820</strain>
    </source>
</reference>
<proteinExistence type="predicted"/>
<accession>A0A371CYE0</accession>
<dbReference type="EMBL" id="KZ857439">
    <property type="protein sequence ID" value="RDX45303.1"/>
    <property type="molecule type" value="Genomic_DNA"/>
</dbReference>
<dbReference type="AlphaFoldDB" id="A0A371CYE0"/>
<dbReference type="Proteomes" id="UP000256964">
    <property type="component" value="Unassembled WGS sequence"/>
</dbReference>
<keyword evidence="2" id="KW-1185">Reference proteome</keyword>
<evidence type="ECO:0000313" key="2">
    <source>
        <dbReference type="Proteomes" id="UP000256964"/>
    </source>
</evidence>
<evidence type="ECO:0000313" key="1">
    <source>
        <dbReference type="EMBL" id="RDX45303.1"/>
    </source>
</evidence>
<gene>
    <name evidence="1" type="ORF">OH76DRAFT_1013795</name>
</gene>
<sequence>MFTVCDRQQVRAPRGSCHPFAPVDKVEAGLLRLQKHDWTACNTVASELALDTSSASGRYLDISATSWTRIHPTALTDPSALLMLLQNLYLKVDRRESIGFARVRPSLRLPPGASRSTLEPSLILFLLPVSKIPDSSQEPSPLHFVRACPRLDLGGRSSTSYTLRVHDTVIGGCLYSTHL</sequence>
<protein>
    <submittedName>
        <fullName evidence="1">Uncharacterized protein</fullName>
    </submittedName>
</protein>